<feature type="compositionally biased region" description="Polar residues" evidence="7">
    <location>
        <begin position="1136"/>
        <end position="1146"/>
    </location>
</feature>
<dbReference type="InterPro" id="IPR051089">
    <property type="entry name" value="prtT"/>
</dbReference>
<feature type="compositionally biased region" description="Polar residues" evidence="7">
    <location>
        <begin position="206"/>
        <end position="217"/>
    </location>
</feature>
<feature type="compositionally biased region" description="Basic residues" evidence="7">
    <location>
        <begin position="376"/>
        <end position="388"/>
    </location>
</feature>
<feature type="compositionally biased region" description="Polar residues" evidence="7">
    <location>
        <begin position="1"/>
        <end position="10"/>
    </location>
</feature>
<evidence type="ECO:0000313" key="10">
    <source>
        <dbReference type="Proteomes" id="UP001497453"/>
    </source>
</evidence>
<feature type="region of interest" description="Disordered" evidence="7">
    <location>
        <begin position="1082"/>
        <end position="1157"/>
    </location>
</feature>
<evidence type="ECO:0000256" key="2">
    <source>
        <dbReference type="ARBA" id="ARBA00022723"/>
    </source>
</evidence>
<name>A0ABP1D756_9APHY</name>
<keyword evidence="6" id="KW-0539">Nucleus</keyword>
<feature type="compositionally biased region" description="Polar residues" evidence="7">
    <location>
        <begin position="291"/>
        <end position="313"/>
    </location>
</feature>
<dbReference type="InterPro" id="IPR001138">
    <property type="entry name" value="Zn2Cys6_DnaBD"/>
</dbReference>
<protein>
    <recommendedName>
        <fullName evidence="8">Zn(2)-C6 fungal-type domain-containing protein</fullName>
    </recommendedName>
</protein>
<feature type="compositionally biased region" description="Polar residues" evidence="7">
    <location>
        <begin position="33"/>
        <end position="52"/>
    </location>
</feature>
<feature type="compositionally biased region" description="Low complexity" evidence="7">
    <location>
        <begin position="223"/>
        <end position="248"/>
    </location>
</feature>
<feature type="compositionally biased region" description="Acidic residues" evidence="7">
    <location>
        <begin position="393"/>
        <end position="403"/>
    </location>
</feature>
<feature type="compositionally biased region" description="Acidic residues" evidence="7">
    <location>
        <begin position="550"/>
        <end position="564"/>
    </location>
</feature>
<evidence type="ECO:0000256" key="6">
    <source>
        <dbReference type="ARBA" id="ARBA00023242"/>
    </source>
</evidence>
<feature type="compositionally biased region" description="Polar residues" evidence="7">
    <location>
        <begin position="77"/>
        <end position="98"/>
    </location>
</feature>
<dbReference type="PROSITE" id="PS00463">
    <property type="entry name" value="ZN2_CY6_FUNGAL_1"/>
    <property type="match status" value="1"/>
</dbReference>
<dbReference type="SUPFAM" id="SSF57701">
    <property type="entry name" value="Zn2/Cys6 DNA-binding domain"/>
    <property type="match status" value="1"/>
</dbReference>
<dbReference type="EMBL" id="OZ037945">
    <property type="protein sequence ID" value="CAL1702549.1"/>
    <property type="molecule type" value="Genomic_DNA"/>
</dbReference>
<dbReference type="SMART" id="SM00906">
    <property type="entry name" value="Fungal_trans"/>
    <property type="match status" value="1"/>
</dbReference>
<feature type="compositionally biased region" description="Low complexity" evidence="7">
    <location>
        <begin position="67"/>
        <end position="76"/>
    </location>
</feature>
<dbReference type="Proteomes" id="UP001497453">
    <property type="component" value="Chromosome 2"/>
</dbReference>
<dbReference type="InterPro" id="IPR036864">
    <property type="entry name" value="Zn2-C6_fun-type_DNA-bd_sf"/>
</dbReference>
<reference evidence="10" key="1">
    <citation type="submission" date="2024-04" db="EMBL/GenBank/DDBJ databases">
        <authorList>
            <person name="Shaw F."/>
            <person name="Minotto A."/>
        </authorList>
    </citation>
    <scope>NUCLEOTIDE SEQUENCE [LARGE SCALE GENOMIC DNA]</scope>
</reference>
<dbReference type="PANTHER" id="PTHR31845:SF19">
    <property type="entry name" value="TRANSCRIPTION FACTOR DOMAIN-CONTAINING PROTEIN"/>
    <property type="match status" value="1"/>
</dbReference>
<feature type="domain" description="Zn(2)-C6 fungal-type" evidence="8">
    <location>
        <begin position="424"/>
        <end position="456"/>
    </location>
</feature>
<dbReference type="Gene3D" id="4.10.240.10">
    <property type="entry name" value="Zn(2)-C6 fungal-type DNA-binding domain"/>
    <property type="match status" value="1"/>
</dbReference>
<evidence type="ECO:0000256" key="1">
    <source>
        <dbReference type="ARBA" id="ARBA00004123"/>
    </source>
</evidence>
<keyword evidence="4" id="KW-0238">DNA-binding</keyword>
<proteinExistence type="predicted"/>
<dbReference type="PANTHER" id="PTHR31845">
    <property type="entry name" value="FINGER DOMAIN PROTEIN, PUTATIVE-RELATED"/>
    <property type="match status" value="1"/>
</dbReference>
<keyword evidence="2" id="KW-0479">Metal-binding</keyword>
<accession>A0ABP1D756</accession>
<keyword evidence="5" id="KW-0804">Transcription</keyword>
<dbReference type="SMART" id="SM00066">
    <property type="entry name" value="GAL4"/>
    <property type="match status" value="1"/>
</dbReference>
<keyword evidence="10" id="KW-1185">Reference proteome</keyword>
<dbReference type="Pfam" id="PF04082">
    <property type="entry name" value="Fungal_trans"/>
    <property type="match status" value="1"/>
</dbReference>
<evidence type="ECO:0000259" key="8">
    <source>
        <dbReference type="PROSITE" id="PS50048"/>
    </source>
</evidence>
<evidence type="ECO:0000256" key="4">
    <source>
        <dbReference type="ARBA" id="ARBA00023125"/>
    </source>
</evidence>
<keyword evidence="3" id="KW-0805">Transcription regulation</keyword>
<feature type="compositionally biased region" description="Polar residues" evidence="7">
    <location>
        <begin position="1115"/>
        <end position="1124"/>
    </location>
</feature>
<gene>
    <name evidence="9" type="ORF">GFSPODELE1_LOCUS4098</name>
</gene>
<dbReference type="PROSITE" id="PS50048">
    <property type="entry name" value="ZN2_CY6_FUNGAL_2"/>
    <property type="match status" value="1"/>
</dbReference>
<feature type="compositionally biased region" description="Basic and acidic residues" evidence="7">
    <location>
        <begin position="574"/>
        <end position="587"/>
    </location>
</feature>
<dbReference type="InterPro" id="IPR007219">
    <property type="entry name" value="XnlR_reg_dom"/>
</dbReference>
<evidence type="ECO:0000256" key="5">
    <source>
        <dbReference type="ARBA" id="ARBA00023163"/>
    </source>
</evidence>
<evidence type="ECO:0000313" key="9">
    <source>
        <dbReference type="EMBL" id="CAL1702549.1"/>
    </source>
</evidence>
<dbReference type="CDD" id="cd12148">
    <property type="entry name" value="fungal_TF_MHR"/>
    <property type="match status" value="1"/>
</dbReference>
<feature type="region of interest" description="Disordered" evidence="7">
    <location>
        <begin position="530"/>
        <end position="587"/>
    </location>
</feature>
<feature type="region of interest" description="Disordered" evidence="7">
    <location>
        <begin position="206"/>
        <end position="421"/>
    </location>
</feature>
<evidence type="ECO:0000256" key="7">
    <source>
        <dbReference type="SAM" id="MobiDB-lite"/>
    </source>
</evidence>
<sequence length="1239" mass="136944">MPQARTSSASADPFHVPTNTPQGRRQLPVAAHLNTTTGLPAALSSPTVATDNPPQPAEGGPFTANWSASASSSSSSLPSQTHPTSNQVSIPRQPSSASMIGPPMYYDQDHAEPQGDAEFQRWVQSYPQGQFDFPTSTDTAIMSVPQMPYNPGHHSQVDLAPAPMLTMDSNAMQPQTQNQYQFMPQYSSANPAESAAFHQHFFPAQTPEQSSMSSHSAHGQVPQQSSSVDYVTQQQQQPYSHQDYSQSSVLPRHRQQQHSHSTQHQGPLGSHFYYNSHPNPSDPQSHLMFQPYTTGSDHLSVPGSYTPSTDNTAPPSSMSPSSLAGTDDGHSFHSHTSRTSPQPNSGPPSAPPSINMATTSQLLPAPSAAKRDRSTGRAKGRQFNAKRPRVPDSDSESEGDDDGQAQPTVPPLKGPSAQTRLPGACTHCKKLKMKCDFPKDENTCKRCKSSGHHCIVEGRKPRNTPNKREYLLAQIRQKDAVIESLLKQLHNPYLATPMSIASYRMATSPSDQNNQNVLAWLDRMETSVRTAGTSAGTKAFQLDSRTRPDVEDDSDDESDDANDDPTERGTVVDSQEREDANNDDEKLFSIPDATVPIGLIANLSLGNKKKTKAKVEDRETDDDDDLGVANRTYFAPGPAYDLDVRANLIEQYSPPEIIVHGLVTPDDVTKLFEIFYARLNVHVSLLDPVLHTPQSTFARCPFLFTVVCAVSSRFYAAKSEIYPIAMHFAKHAAANAMITGWKSVELAQAYILLSIFGVPAKRWEEDRSWLYIGLAIRLATDLNVQRVSTVKPTSEQHEREILNRTRLWINCYNLDRSLSTQYGKPYSIKEDYVIRTSSDWYRKSKYNDPLDVGLCGYNALLRIVARFHDEVFSDPSTPSGLNERVNFLQLAQSYDTELSANHDEWHARYTEATDLSGMTPAPSRSQWNSVDLGYEDPAYALRMSLLPFVTSYARLVMYSFAFQHAFKRGLQPDDRVIIDKCFTYAEQVIRGMVHDLAPSGFMRYSPDGHFVFATFASAFLLKLLRRDFTPFITNQQRDEIFDLIGGLIDVLNSPEIAIDERHTPRLHARFLAQLLSKHRRNVVHTETSHSQNPPQGQTSGGPPGPHPIQPIQSSTSGAQIFSTPQAQGGTQGGQNMGHSQGTSYRNPSPPVIPVTPTVEPGYTSLFDPTEFGSEFEASYGEEMFPGALQIFKNPTYWQNALMPGFTWPETRSHEATQYQGYPGVPSGFSSLQAAAVSMG</sequence>
<dbReference type="Pfam" id="PF00172">
    <property type="entry name" value="Zn_clus"/>
    <property type="match status" value="1"/>
</dbReference>
<evidence type="ECO:0000256" key="3">
    <source>
        <dbReference type="ARBA" id="ARBA00023015"/>
    </source>
</evidence>
<feature type="region of interest" description="Disordered" evidence="7">
    <location>
        <begin position="1"/>
        <end position="99"/>
    </location>
</feature>
<organism evidence="9 10">
    <name type="scientific">Somion occarium</name>
    <dbReference type="NCBI Taxonomy" id="3059160"/>
    <lineage>
        <taxon>Eukaryota</taxon>
        <taxon>Fungi</taxon>
        <taxon>Dikarya</taxon>
        <taxon>Basidiomycota</taxon>
        <taxon>Agaricomycotina</taxon>
        <taxon>Agaricomycetes</taxon>
        <taxon>Polyporales</taxon>
        <taxon>Cerrenaceae</taxon>
        <taxon>Somion</taxon>
    </lineage>
</organism>
<dbReference type="CDD" id="cd00067">
    <property type="entry name" value="GAL4"/>
    <property type="match status" value="1"/>
</dbReference>
<comment type="subcellular location">
    <subcellularLocation>
        <location evidence="1">Nucleus</location>
    </subcellularLocation>
</comment>